<dbReference type="Proteomes" id="UP001054945">
    <property type="component" value="Unassembled WGS sequence"/>
</dbReference>
<feature type="region of interest" description="Disordered" evidence="1">
    <location>
        <begin position="1"/>
        <end position="76"/>
    </location>
</feature>
<name>A0AAV4NIJ6_CAEEX</name>
<dbReference type="AlphaFoldDB" id="A0AAV4NIJ6"/>
<comment type="caution">
    <text evidence="2">The sequence shown here is derived from an EMBL/GenBank/DDBJ whole genome shotgun (WGS) entry which is preliminary data.</text>
</comment>
<reference evidence="2 3" key="1">
    <citation type="submission" date="2021-06" db="EMBL/GenBank/DDBJ databases">
        <title>Caerostris extrusa draft genome.</title>
        <authorList>
            <person name="Kono N."/>
            <person name="Arakawa K."/>
        </authorList>
    </citation>
    <scope>NUCLEOTIDE SEQUENCE [LARGE SCALE GENOMIC DNA]</scope>
</reference>
<accession>A0AAV4NIJ6</accession>
<evidence type="ECO:0000313" key="3">
    <source>
        <dbReference type="Proteomes" id="UP001054945"/>
    </source>
</evidence>
<evidence type="ECO:0000256" key="1">
    <source>
        <dbReference type="SAM" id="MobiDB-lite"/>
    </source>
</evidence>
<protein>
    <submittedName>
        <fullName evidence="2">Uncharacterized protein</fullName>
    </submittedName>
</protein>
<keyword evidence="3" id="KW-1185">Reference proteome</keyword>
<proteinExistence type="predicted"/>
<evidence type="ECO:0000313" key="2">
    <source>
        <dbReference type="EMBL" id="GIX84308.1"/>
    </source>
</evidence>
<sequence length="119" mass="13725">MVTSTSGLSGEGVGTTNRRRILNQNTSRSLAHVKSKNSRWKTNHTQFKRKTKSKSKQKQNKKSKRIAQTQSSRKTILVRSGGEHVFTLQDLKPESGEKWLCMISESKKKKNNIKRWNIR</sequence>
<gene>
    <name evidence="2" type="ORF">CEXT_767831</name>
</gene>
<dbReference type="EMBL" id="BPLR01020949">
    <property type="protein sequence ID" value="GIX84308.1"/>
    <property type="molecule type" value="Genomic_DNA"/>
</dbReference>
<feature type="compositionally biased region" description="Basic residues" evidence="1">
    <location>
        <begin position="31"/>
        <end position="65"/>
    </location>
</feature>
<organism evidence="2 3">
    <name type="scientific">Caerostris extrusa</name>
    <name type="common">Bark spider</name>
    <name type="synonym">Caerostris bankana</name>
    <dbReference type="NCBI Taxonomy" id="172846"/>
    <lineage>
        <taxon>Eukaryota</taxon>
        <taxon>Metazoa</taxon>
        <taxon>Ecdysozoa</taxon>
        <taxon>Arthropoda</taxon>
        <taxon>Chelicerata</taxon>
        <taxon>Arachnida</taxon>
        <taxon>Araneae</taxon>
        <taxon>Araneomorphae</taxon>
        <taxon>Entelegynae</taxon>
        <taxon>Araneoidea</taxon>
        <taxon>Araneidae</taxon>
        <taxon>Caerostris</taxon>
    </lineage>
</organism>